<keyword evidence="8" id="KW-1185">Reference proteome</keyword>
<feature type="transmembrane region" description="Helical" evidence="6">
    <location>
        <begin position="162"/>
        <end position="183"/>
    </location>
</feature>
<dbReference type="Pfam" id="PF03741">
    <property type="entry name" value="TerC"/>
    <property type="match status" value="1"/>
</dbReference>
<evidence type="ECO:0000313" key="7">
    <source>
        <dbReference type="EMBL" id="MCI4684223.1"/>
    </source>
</evidence>
<comment type="subcellular location">
    <subcellularLocation>
        <location evidence="1">Membrane</location>
        <topology evidence="1">Multi-pass membrane protein</topology>
    </subcellularLocation>
</comment>
<proteinExistence type="inferred from homology"/>
<name>A0ABS9Z966_9HYPH</name>
<keyword evidence="3 6" id="KW-0812">Transmembrane</keyword>
<evidence type="ECO:0000256" key="2">
    <source>
        <dbReference type="ARBA" id="ARBA00007511"/>
    </source>
</evidence>
<reference evidence="7" key="1">
    <citation type="journal article" date="2022" name="ISME J.">
        <title>Identification of active gaseous-alkane degraders at natural gas seeps.</title>
        <authorList>
            <person name="Farhan Ul Haque M."/>
            <person name="Hernandez M."/>
            <person name="Crombie A.T."/>
            <person name="Murrell J.C."/>
        </authorList>
    </citation>
    <scope>NUCLEOTIDE SEQUENCE</scope>
    <source>
        <strain evidence="7">PC2</strain>
    </source>
</reference>
<accession>A0ABS9Z966</accession>
<evidence type="ECO:0000256" key="4">
    <source>
        <dbReference type="ARBA" id="ARBA00022989"/>
    </source>
</evidence>
<comment type="caution">
    <text evidence="7">The sequence shown here is derived from an EMBL/GenBank/DDBJ whole genome shotgun (WGS) entry which is preliminary data.</text>
</comment>
<feature type="transmembrane region" description="Helical" evidence="6">
    <location>
        <begin position="221"/>
        <end position="239"/>
    </location>
</feature>
<feature type="transmembrane region" description="Helical" evidence="6">
    <location>
        <begin position="136"/>
        <end position="156"/>
    </location>
</feature>
<evidence type="ECO:0000313" key="8">
    <source>
        <dbReference type="Proteomes" id="UP001139104"/>
    </source>
</evidence>
<comment type="similarity">
    <text evidence="2">Belongs to the TerC family.</text>
</comment>
<feature type="transmembrane region" description="Helical" evidence="6">
    <location>
        <begin position="20"/>
        <end position="43"/>
    </location>
</feature>
<evidence type="ECO:0000256" key="3">
    <source>
        <dbReference type="ARBA" id="ARBA00022692"/>
    </source>
</evidence>
<gene>
    <name evidence="7" type="ORF">K2U94_15880</name>
</gene>
<keyword evidence="5 6" id="KW-0472">Membrane</keyword>
<evidence type="ECO:0000256" key="1">
    <source>
        <dbReference type="ARBA" id="ARBA00004141"/>
    </source>
</evidence>
<evidence type="ECO:0000256" key="5">
    <source>
        <dbReference type="ARBA" id="ARBA00023136"/>
    </source>
</evidence>
<dbReference type="PANTHER" id="PTHR30238">
    <property type="entry name" value="MEMBRANE BOUND PREDICTED REDOX MODULATOR"/>
    <property type="match status" value="1"/>
</dbReference>
<dbReference type="Proteomes" id="UP001139104">
    <property type="component" value="Unassembled WGS sequence"/>
</dbReference>
<dbReference type="InterPro" id="IPR005496">
    <property type="entry name" value="Integral_membrane_TerC"/>
</dbReference>
<organism evidence="7 8">
    <name type="scientific">Candidatus Rhodoblastus alkanivorans</name>
    <dbReference type="NCBI Taxonomy" id="2954117"/>
    <lineage>
        <taxon>Bacteria</taxon>
        <taxon>Pseudomonadati</taxon>
        <taxon>Pseudomonadota</taxon>
        <taxon>Alphaproteobacteria</taxon>
        <taxon>Hyphomicrobiales</taxon>
        <taxon>Rhodoblastaceae</taxon>
        <taxon>Rhodoblastus</taxon>
    </lineage>
</organism>
<dbReference type="EMBL" id="JAIVFP010000001">
    <property type="protein sequence ID" value="MCI4684223.1"/>
    <property type="molecule type" value="Genomic_DNA"/>
</dbReference>
<protein>
    <submittedName>
        <fullName evidence="7">TerC family protein</fullName>
    </submittedName>
</protein>
<keyword evidence="4 6" id="KW-1133">Transmembrane helix</keyword>
<dbReference type="PANTHER" id="PTHR30238:SF4">
    <property type="entry name" value="SLL1022 PROTEIN"/>
    <property type="match status" value="1"/>
</dbReference>
<feature type="transmembrane region" description="Helical" evidence="6">
    <location>
        <begin position="55"/>
        <end position="77"/>
    </location>
</feature>
<sequence>MRQGAHLEYIAVFAHPDAWASLLTLTVLEIVLGVDNLVFVALATQGLSPDRAVKASRLGLGMAVVFRLVLLAGMVWLTRLTLPLFAVWGHEVSGRDIILTLGGLFLLYKGTVEIHEEIDPEGEDGHRKGGKSFWRAIFQIALLDIVFSLDSVLTAIGMADEFVVMALAVIIAVTMMILAAGPVGQFIRENPTVKMLALSFLLLIGMTLIADGAGYDIPKGFIYSAIGFSLMVEGLNQWARRSRKARGADE</sequence>
<evidence type="ECO:0000256" key="6">
    <source>
        <dbReference type="SAM" id="Phobius"/>
    </source>
</evidence>
<feature type="transmembrane region" description="Helical" evidence="6">
    <location>
        <begin position="195"/>
        <end position="215"/>
    </location>
</feature>